<dbReference type="InterPro" id="IPR032816">
    <property type="entry name" value="VTT_dom"/>
</dbReference>
<evidence type="ECO:0000256" key="1">
    <source>
        <dbReference type="ARBA" id="ARBA00004651"/>
    </source>
</evidence>
<comment type="caution">
    <text evidence="9">The sequence shown here is derived from an EMBL/GenBank/DDBJ whole genome shotgun (WGS) entry which is preliminary data.</text>
</comment>
<protein>
    <recommendedName>
        <fullName evidence="7">TVP38/TMEM64 family membrane protein</fullName>
    </recommendedName>
</protein>
<feature type="domain" description="VTT" evidence="8">
    <location>
        <begin position="63"/>
        <end position="179"/>
    </location>
</feature>
<dbReference type="PANTHER" id="PTHR12677">
    <property type="entry name" value="GOLGI APPARATUS MEMBRANE PROTEIN TVP38-RELATED"/>
    <property type="match status" value="1"/>
</dbReference>
<name>A0A8J3J6G7_9ACTN</name>
<gene>
    <name evidence="9" type="ORF">Aru02nite_18480</name>
</gene>
<reference evidence="9" key="1">
    <citation type="submission" date="2021-01" db="EMBL/GenBank/DDBJ databases">
        <title>Whole genome shotgun sequence of Actinocatenispora rupis NBRC 107355.</title>
        <authorList>
            <person name="Komaki H."/>
            <person name="Tamura T."/>
        </authorList>
    </citation>
    <scope>NUCLEOTIDE SEQUENCE</scope>
    <source>
        <strain evidence="9">NBRC 107355</strain>
    </source>
</reference>
<dbReference type="RefSeq" id="WP_203656612.1">
    <property type="nucleotide sequence ID" value="NZ_BAAAZM010000004.1"/>
</dbReference>
<keyword evidence="4 7" id="KW-0812">Transmembrane</keyword>
<feature type="transmembrane region" description="Helical" evidence="7">
    <location>
        <begin position="188"/>
        <end position="207"/>
    </location>
</feature>
<feature type="transmembrane region" description="Helical" evidence="7">
    <location>
        <begin position="75"/>
        <end position="103"/>
    </location>
</feature>
<proteinExistence type="inferred from homology"/>
<feature type="transmembrane region" description="Helical" evidence="7">
    <location>
        <begin position="123"/>
        <end position="145"/>
    </location>
</feature>
<dbReference type="Pfam" id="PF09335">
    <property type="entry name" value="VTT_dom"/>
    <property type="match status" value="1"/>
</dbReference>
<dbReference type="AlphaFoldDB" id="A0A8J3J6G7"/>
<dbReference type="GO" id="GO:0005886">
    <property type="term" value="C:plasma membrane"/>
    <property type="evidence" value="ECO:0007669"/>
    <property type="project" value="UniProtKB-SubCell"/>
</dbReference>
<evidence type="ECO:0000256" key="7">
    <source>
        <dbReference type="RuleBase" id="RU366058"/>
    </source>
</evidence>
<dbReference type="EMBL" id="BOMB01000010">
    <property type="protein sequence ID" value="GID10959.1"/>
    <property type="molecule type" value="Genomic_DNA"/>
</dbReference>
<dbReference type="PANTHER" id="PTHR12677:SF59">
    <property type="entry name" value="GOLGI APPARATUS MEMBRANE PROTEIN TVP38-RELATED"/>
    <property type="match status" value="1"/>
</dbReference>
<evidence type="ECO:0000256" key="6">
    <source>
        <dbReference type="ARBA" id="ARBA00023136"/>
    </source>
</evidence>
<accession>A0A8J3J6G7</accession>
<evidence type="ECO:0000313" key="9">
    <source>
        <dbReference type="EMBL" id="GID10959.1"/>
    </source>
</evidence>
<feature type="transmembrane region" description="Helical" evidence="7">
    <location>
        <begin position="45"/>
        <end position="63"/>
    </location>
</feature>
<organism evidence="9 10">
    <name type="scientific">Actinocatenispora rupis</name>
    <dbReference type="NCBI Taxonomy" id="519421"/>
    <lineage>
        <taxon>Bacteria</taxon>
        <taxon>Bacillati</taxon>
        <taxon>Actinomycetota</taxon>
        <taxon>Actinomycetes</taxon>
        <taxon>Micromonosporales</taxon>
        <taxon>Micromonosporaceae</taxon>
        <taxon>Actinocatenispora</taxon>
    </lineage>
</organism>
<evidence type="ECO:0000256" key="3">
    <source>
        <dbReference type="ARBA" id="ARBA00022475"/>
    </source>
</evidence>
<evidence type="ECO:0000256" key="4">
    <source>
        <dbReference type="ARBA" id="ARBA00022692"/>
    </source>
</evidence>
<sequence length="215" mass="21711">MPPLRKSLPRLAILLCVLAAGAVVALTVGVPSPGLVRRVADAHPGWSLAVAVPAVAAATLLLVPRSAVAVGTGLLFGPWLGGGIAYAGALAGALLAFGLGRVLGRPLVAGLRRGRLDALDRWLARRGVLAVAWVRLVPVLPFGGLNYAFGTLAVRPVGFLAGTALGILPSTLVYAWTGSAATDVRSPAFLVPAAVSVLLGAGAALVARRHRPLAA</sequence>
<evidence type="ECO:0000313" key="10">
    <source>
        <dbReference type="Proteomes" id="UP000612808"/>
    </source>
</evidence>
<evidence type="ECO:0000259" key="8">
    <source>
        <dbReference type="Pfam" id="PF09335"/>
    </source>
</evidence>
<dbReference type="InterPro" id="IPR015414">
    <property type="entry name" value="TMEM64"/>
</dbReference>
<keyword evidence="3 7" id="KW-1003">Cell membrane</keyword>
<feature type="transmembrane region" description="Helical" evidence="7">
    <location>
        <begin position="157"/>
        <end position="176"/>
    </location>
</feature>
<evidence type="ECO:0000256" key="5">
    <source>
        <dbReference type="ARBA" id="ARBA00022989"/>
    </source>
</evidence>
<dbReference type="Proteomes" id="UP000612808">
    <property type="component" value="Unassembled WGS sequence"/>
</dbReference>
<keyword evidence="10" id="KW-1185">Reference proteome</keyword>
<comment type="subcellular location">
    <subcellularLocation>
        <location evidence="1 7">Cell membrane</location>
        <topology evidence="1 7">Multi-pass membrane protein</topology>
    </subcellularLocation>
</comment>
<comment type="similarity">
    <text evidence="2 7">Belongs to the TVP38/TMEM64 family.</text>
</comment>
<keyword evidence="5 7" id="KW-1133">Transmembrane helix</keyword>
<evidence type="ECO:0000256" key="2">
    <source>
        <dbReference type="ARBA" id="ARBA00008640"/>
    </source>
</evidence>
<keyword evidence="6 7" id="KW-0472">Membrane</keyword>